<evidence type="ECO:0000256" key="1">
    <source>
        <dbReference type="ARBA" id="ARBA00022441"/>
    </source>
</evidence>
<organism evidence="2 3">
    <name type="scientific">Pomacea canaliculata</name>
    <name type="common">Golden apple snail</name>
    <dbReference type="NCBI Taxonomy" id="400727"/>
    <lineage>
        <taxon>Eukaryota</taxon>
        <taxon>Metazoa</taxon>
        <taxon>Spiralia</taxon>
        <taxon>Lophotrochozoa</taxon>
        <taxon>Mollusca</taxon>
        <taxon>Gastropoda</taxon>
        <taxon>Caenogastropoda</taxon>
        <taxon>Architaenioglossa</taxon>
        <taxon>Ampullarioidea</taxon>
        <taxon>Ampullariidae</taxon>
        <taxon>Pomacea</taxon>
    </lineage>
</organism>
<dbReference type="Gene3D" id="2.120.10.80">
    <property type="entry name" value="Kelch-type beta propeller"/>
    <property type="match status" value="1"/>
</dbReference>
<accession>A0A2T7NYP7</accession>
<dbReference type="EMBL" id="PZQS01000008">
    <property type="protein sequence ID" value="PVD26281.1"/>
    <property type="molecule type" value="Genomic_DNA"/>
</dbReference>
<name>A0A2T7NYP7_POMCA</name>
<dbReference type="Pfam" id="PF24681">
    <property type="entry name" value="Kelch_KLHDC2_KLHL20_DRC7"/>
    <property type="match status" value="1"/>
</dbReference>
<dbReference type="SMART" id="SM00612">
    <property type="entry name" value="Kelch"/>
    <property type="match status" value="3"/>
</dbReference>
<evidence type="ECO:0000313" key="2">
    <source>
        <dbReference type="EMBL" id="PVD26281.1"/>
    </source>
</evidence>
<comment type="caution">
    <text evidence="2">The sequence shown here is derived from an EMBL/GenBank/DDBJ whole genome shotgun (WGS) entry which is preliminary data.</text>
</comment>
<dbReference type="InterPro" id="IPR015915">
    <property type="entry name" value="Kelch-typ_b-propeller"/>
</dbReference>
<dbReference type="InterPro" id="IPR006652">
    <property type="entry name" value="Kelch_1"/>
</dbReference>
<keyword evidence="3" id="KW-1185">Reference proteome</keyword>
<dbReference type="PANTHER" id="PTHR45632:SF14">
    <property type="entry name" value="KELCH-LIKE PROTEIN 33"/>
    <property type="match status" value="1"/>
</dbReference>
<dbReference type="STRING" id="400727.A0A2T7NYP7"/>
<protein>
    <submittedName>
        <fullName evidence="2">Uncharacterized protein</fullName>
    </submittedName>
</protein>
<evidence type="ECO:0000313" key="3">
    <source>
        <dbReference type="Proteomes" id="UP000245119"/>
    </source>
</evidence>
<sequence>MVQSVQLTNPDWFILKKQSTTHITTEKSIPFIDIKVQISVHVKCHIGTSYTGVDKAPLQDLKANLSNGQGDVITAPGSLSQRPCYNCVTMHENHDHTETFDFLLLFDLATGSPKVNYFMVDPRSPSHLLPKMNSIKFKQLKDVSAYRPVVLNHCLYIIGGRDWNTGTYLANVRKYDPRVNHWSQVAPMTLARCRFTAVALDGYVYVVGGETFSSRVTDSVERYDPSADQWTEVASLPRARADHASCSLGGRIYVSGGISNLKHQCSNVFWVYDPFDNTWRDVTEGSVMPYEREKHNMVAVGSTKIFFMAGRGFEQDTFDEKDEAEVCHFNADGQPGAKPGAKPVWDVKHPATLHPHSNGAAVLLGRNIWMLGGLSFTKGVHVRMSSFYDVTRRRWRDAFPLPKGSFANVDCCLLTVGVDNKAFSFADRLIYDRWIMW</sequence>
<dbReference type="Proteomes" id="UP000245119">
    <property type="component" value="Linkage Group LG8"/>
</dbReference>
<dbReference type="OrthoDB" id="45365at2759"/>
<reference evidence="2 3" key="1">
    <citation type="submission" date="2018-04" db="EMBL/GenBank/DDBJ databases">
        <title>The genome of golden apple snail Pomacea canaliculata provides insight into stress tolerance and invasive adaptation.</title>
        <authorList>
            <person name="Liu C."/>
            <person name="Liu B."/>
            <person name="Ren Y."/>
            <person name="Zhang Y."/>
            <person name="Wang H."/>
            <person name="Li S."/>
            <person name="Jiang F."/>
            <person name="Yin L."/>
            <person name="Zhang G."/>
            <person name="Qian W."/>
            <person name="Fan W."/>
        </authorList>
    </citation>
    <scope>NUCLEOTIDE SEQUENCE [LARGE SCALE GENOMIC DNA]</scope>
    <source>
        <strain evidence="2">SZHN2017</strain>
        <tissue evidence="2">Muscle</tissue>
    </source>
</reference>
<gene>
    <name evidence="2" type="ORF">C0Q70_13951</name>
</gene>
<proteinExistence type="predicted"/>
<dbReference type="AlphaFoldDB" id="A0A2T7NYP7"/>
<dbReference type="PANTHER" id="PTHR45632">
    <property type="entry name" value="LD33804P"/>
    <property type="match status" value="1"/>
</dbReference>
<dbReference type="SUPFAM" id="SSF117281">
    <property type="entry name" value="Kelch motif"/>
    <property type="match status" value="1"/>
</dbReference>
<keyword evidence="1" id="KW-0880">Kelch repeat</keyword>